<organism evidence="1 2">
    <name type="scientific">Cohnella terricola</name>
    <dbReference type="NCBI Taxonomy" id="1289167"/>
    <lineage>
        <taxon>Bacteria</taxon>
        <taxon>Bacillati</taxon>
        <taxon>Bacillota</taxon>
        <taxon>Bacilli</taxon>
        <taxon>Bacillales</taxon>
        <taxon>Paenibacillaceae</taxon>
        <taxon>Cohnella</taxon>
    </lineage>
</organism>
<dbReference type="EMBL" id="VNJJ01000022">
    <property type="protein sequence ID" value="TVX95504.1"/>
    <property type="molecule type" value="Genomic_DNA"/>
</dbReference>
<comment type="caution">
    <text evidence="1">The sequence shown here is derived from an EMBL/GenBank/DDBJ whole genome shotgun (WGS) entry which is preliminary data.</text>
</comment>
<sequence length="223" mass="26052">MGFEQEFERYLEDQKKAASGQRAEMLERNLAGTKLLFENLLLPVFGKFDGMEMEYEMNGLSGAKIYSDVGFPRIRTVFEEDHFVTHAEKITRDRFNFERARARSVAVHGFIYFPYSRDELEKKPDFCQRNLYELIGRIGSLAGTGFMQLPVYEREVLRCALMHYKPFQLSDVSEWLTLKKETCRKVIRELERKELVDAVGGGSVKCHEFLITDKAVHRLMRMV</sequence>
<name>A0A559J6J8_9BACL</name>
<dbReference type="OrthoDB" id="2579926at2"/>
<evidence type="ECO:0000313" key="2">
    <source>
        <dbReference type="Proteomes" id="UP000316330"/>
    </source>
</evidence>
<protein>
    <submittedName>
        <fullName evidence="1">Uncharacterized protein</fullName>
    </submittedName>
</protein>
<evidence type="ECO:0000313" key="1">
    <source>
        <dbReference type="EMBL" id="TVX95504.1"/>
    </source>
</evidence>
<keyword evidence="2" id="KW-1185">Reference proteome</keyword>
<dbReference type="AlphaFoldDB" id="A0A559J6J8"/>
<gene>
    <name evidence="1" type="ORF">FPZ45_23565</name>
</gene>
<accession>A0A559J6J8</accession>
<reference evidence="1 2" key="1">
    <citation type="submission" date="2019-07" db="EMBL/GenBank/DDBJ databases">
        <authorList>
            <person name="Kim J."/>
        </authorList>
    </citation>
    <scope>NUCLEOTIDE SEQUENCE [LARGE SCALE GENOMIC DNA]</scope>
    <source>
        <strain evidence="1 2">G13</strain>
    </source>
</reference>
<dbReference type="RefSeq" id="WP_144707104.1">
    <property type="nucleotide sequence ID" value="NZ_VNJJ01000022.1"/>
</dbReference>
<proteinExistence type="predicted"/>
<dbReference type="Proteomes" id="UP000316330">
    <property type="component" value="Unassembled WGS sequence"/>
</dbReference>